<feature type="compositionally biased region" description="Basic residues" evidence="1">
    <location>
        <begin position="240"/>
        <end position="249"/>
    </location>
</feature>
<feature type="transmembrane region" description="Helical" evidence="2">
    <location>
        <begin position="34"/>
        <end position="54"/>
    </location>
</feature>
<evidence type="ECO:0000256" key="1">
    <source>
        <dbReference type="SAM" id="MobiDB-lite"/>
    </source>
</evidence>
<proteinExistence type="predicted"/>
<feature type="transmembrane region" description="Helical" evidence="2">
    <location>
        <begin position="153"/>
        <end position="179"/>
    </location>
</feature>
<evidence type="ECO:0000256" key="2">
    <source>
        <dbReference type="SAM" id="Phobius"/>
    </source>
</evidence>
<dbReference type="Pfam" id="PF16995">
    <property type="entry name" value="tRNA-synt_2_TM"/>
    <property type="match status" value="1"/>
</dbReference>
<dbReference type="AlphaFoldDB" id="A0AA90H6P6"/>
<dbReference type="InterPro" id="IPR031553">
    <property type="entry name" value="tRNA-synt_2_TM"/>
</dbReference>
<dbReference type="SUPFAM" id="SSF55681">
    <property type="entry name" value="Class II aaRS and biotin synthetases"/>
    <property type="match status" value="1"/>
</dbReference>
<feature type="transmembrane region" description="Helical" evidence="2">
    <location>
        <begin position="121"/>
        <end position="141"/>
    </location>
</feature>
<feature type="transmembrane region" description="Helical" evidence="2">
    <location>
        <begin position="96"/>
        <end position="115"/>
    </location>
</feature>
<reference evidence="4" key="1">
    <citation type="submission" date="2023-05" db="EMBL/GenBank/DDBJ databases">
        <title>Streptantibioticus silvisoli sp. nov., acidotolerant actinomycetes 1 from pine litter.</title>
        <authorList>
            <person name="Swiecimska M."/>
            <person name="Golinska P."/>
            <person name="Sangal V."/>
            <person name="Wachnowicz B."/>
            <person name="Goodfellow M."/>
        </authorList>
    </citation>
    <scope>NUCLEOTIDE SEQUENCE</scope>
    <source>
        <strain evidence="4">SL13</strain>
    </source>
</reference>
<feature type="compositionally biased region" description="Low complexity" evidence="1">
    <location>
        <begin position="250"/>
        <end position="267"/>
    </location>
</feature>
<keyword evidence="2" id="KW-0812">Transmembrane</keyword>
<keyword evidence="2" id="KW-1133">Transmembrane helix</keyword>
<sequence length="309" mass="32405">MSGGRRTDGGSGGRTARHGPLGAAWRRAADRVPVWLGGFFGLLGAVCALSALIAPLRHAIAPALRFVGAWLVPASPNLAHAVFLLLSAAMLARKRAAWWVVTFYVALVLLAEALTVTMVGVTGSAVSLAVTAAVLAVLVAGRGHFPARVRRGAFWRALGVLVAGPAVGVAAGWALVAAFHDGLPARQWLLWSANRVLGGLTSTRRFGGRPPQAIDFPLGLFGALALLNAARALFRSQRARAAGRRRRGPAARAAGPARRPGLPGLLRHPARQGRRLRPGGPGLGVDRLIMFLTGLPIRETLPFPLVRGQ</sequence>
<feature type="transmembrane region" description="Helical" evidence="2">
    <location>
        <begin position="66"/>
        <end position="89"/>
    </location>
</feature>
<keyword evidence="2" id="KW-0472">Membrane</keyword>
<gene>
    <name evidence="4" type="ORF">POF50_021870</name>
</gene>
<feature type="domain" description="Lysyl-tRNA synthetase N-terminal transmembrane region" evidence="3">
    <location>
        <begin position="30"/>
        <end position="234"/>
    </location>
</feature>
<dbReference type="EMBL" id="JABXJJ020000027">
    <property type="protein sequence ID" value="MDI5971950.1"/>
    <property type="molecule type" value="Genomic_DNA"/>
</dbReference>
<protein>
    <recommendedName>
        <fullName evidence="3">Lysyl-tRNA synthetase N-terminal transmembrane region domain-containing protein</fullName>
    </recommendedName>
</protein>
<accession>A0AA90H6P6</accession>
<organism evidence="4">
    <name type="scientific">Streptantibioticus silvisoli</name>
    <dbReference type="NCBI Taxonomy" id="2705255"/>
    <lineage>
        <taxon>Bacteria</taxon>
        <taxon>Bacillati</taxon>
        <taxon>Actinomycetota</taxon>
        <taxon>Actinomycetes</taxon>
        <taxon>Kitasatosporales</taxon>
        <taxon>Streptomycetaceae</taxon>
        <taxon>Streptantibioticus</taxon>
    </lineage>
</organism>
<feature type="compositionally biased region" description="Basic residues" evidence="1">
    <location>
        <begin position="268"/>
        <end position="277"/>
    </location>
</feature>
<feature type="transmembrane region" description="Helical" evidence="2">
    <location>
        <begin position="216"/>
        <end position="234"/>
    </location>
</feature>
<feature type="region of interest" description="Disordered" evidence="1">
    <location>
        <begin position="240"/>
        <end position="279"/>
    </location>
</feature>
<dbReference type="Gene3D" id="3.30.930.10">
    <property type="entry name" value="Bira Bifunctional Protein, Domain 2"/>
    <property type="match status" value="1"/>
</dbReference>
<name>A0AA90H6P6_9ACTN</name>
<evidence type="ECO:0000259" key="3">
    <source>
        <dbReference type="Pfam" id="PF16995"/>
    </source>
</evidence>
<comment type="caution">
    <text evidence="4">The sequence shown here is derived from an EMBL/GenBank/DDBJ whole genome shotgun (WGS) entry which is preliminary data.</text>
</comment>
<dbReference type="InterPro" id="IPR045864">
    <property type="entry name" value="aa-tRNA-synth_II/BPL/LPL"/>
</dbReference>
<dbReference type="RefSeq" id="WP_271315091.1">
    <property type="nucleotide sequence ID" value="NZ_JABXJJ020000027.1"/>
</dbReference>
<evidence type="ECO:0000313" key="4">
    <source>
        <dbReference type="EMBL" id="MDI5971950.1"/>
    </source>
</evidence>